<dbReference type="Proteomes" id="UP000197781">
    <property type="component" value="Chromosome"/>
</dbReference>
<protein>
    <submittedName>
        <fullName evidence="2">Uncharacterized protein</fullName>
    </submittedName>
</protein>
<dbReference type="AlphaFoldDB" id="A0A220MJJ7"/>
<keyword evidence="1" id="KW-0732">Signal</keyword>
<dbReference type="EMBL" id="CP018145">
    <property type="protein sequence ID" value="ASJ55015.1"/>
    <property type="molecule type" value="Genomic_DNA"/>
</dbReference>
<dbReference type="PROSITE" id="PS51257">
    <property type="entry name" value="PROKAR_LIPOPROTEIN"/>
    <property type="match status" value="1"/>
</dbReference>
<dbReference type="RefSeq" id="WP_088908716.1">
    <property type="nucleotide sequence ID" value="NZ_CP018145.1"/>
</dbReference>
<accession>A0A220MJJ7</accession>
<dbReference type="KEGG" id="bfm:BP422_16545"/>
<gene>
    <name evidence="2" type="ORF">BP422_16545</name>
</gene>
<organism evidence="2 3">
    <name type="scientific">Brevibacillus formosus</name>
    <dbReference type="NCBI Taxonomy" id="54913"/>
    <lineage>
        <taxon>Bacteria</taxon>
        <taxon>Bacillati</taxon>
        <taxon>Bacillota</taxon>
        <taxon>Bacilli</taxon>
        <taxon>Bacillales</taxon>
        <taxon>Paenibacillaceae</taxon>
        <taxon>Brevibacillus</taxon>
    </lineage>
</organism>
<evidence type="ECO:0000256" key="1">
    <source>
        <dbReference type="SAM" id="SignalP"/>
    </source>
</evidence>
<reference evidence="2 3" key="1">
    <citation type="submission" date="2016-11" db="EMBL/GenBank/DDBJ databases">
        <authorList>
            <person name="Jaros S."/>
            <person name="Januszkiewicz K."/>
            <person name="Wedrychowicz H."/>
        </authorList>
    </citation>
    <scope>NUCLEOTIDE SEQUENCE [LARGE SCALE GENOMIC DNA]</scope>
    <source>
        <strain evidence="2 3">NF2</strain>
    </source>
</reference>
<feature type="chain" id="PRO_5039191941" evidence="1">
    <location>
        <begin position="21"/>
        <end position="302"/>
    </location>
</feature>
<feature type="signal peptide" evidence="1">
    <location>
        <begin position="1"/>
        <end position="20"/>
    </location>
</feature>
<proteinExistence type="predicted"/>
<evidence type="ECO:0000313" key="2">
    <source>
        <dbReference type="EMBL" id="ASJ55015.1"/>
    </source>
</evidence>
<name>A0A220MJJ7_9BACL</name>
<evidence type="ECO:0000313" key="3">
    <source>
        <dbReference type="Proteomes" id="UP000197781"/>
    </source>
</evidence>
<sequence length="302" mass="34103">MQKYWPICVMALLCTVVVGGCNQMNVKQDANTTFEQVRDKFDAQKSYAFYGQTKLLTANSANANMVNFSGRKDGEAVYMNVKLSVPEENRVDNLSLLSHGDKLYTKHGQNEGWDHVAGDSPALHQEMNNWNPIASFQQIDDMKRNVRMLPDDNPKDDFEALGVVLDSAKLKSWLVAQMQEQTKPGAKVQSIAGREKPYIPKLKLAMALSEGNWRGTPAHHSGPTIQSKKQMDVNELVNQMEVEAEYTIHYNKKTMLPTNMTMSIRSSYDLNDQRVKEHTQVETYLQQYGTVAPIIAPTEKSK</sequence>